<dbReference type="RefSeq" id="WP_027227162.1">
    <property type="nucleotide sequence ID" value="NZ_CP017601.1"/>
</dbReference>
<protein>
    <submittedName>
        <fullName evidence="1">Uncharacterized protein</fullName>
    </submittedName>
</protein>
<name>A0A2S6F023_LEGPN</name>
<gene>
    <name evidence="1" type="ORF">C3928_08425</name>
</gene>
<reference evidence="1 2" key="1">
    <citation type="submission" date="2018-02" db="EMBL/GenBank/DDBJ databases">
        <title>Draft genome sequences of four Legionella pneumophila clinical strains isolated in Ontario.</title>
        <authorList>
            <person name="Fortuna A."/>
            <person name="Ramnarine R."/>
            <person name="Li A."/>
            <person name="Frantz C."/>
            <person name="Mallo G."/>
        </authorList>
    </citation>
    <scope>NUCLEOTIDE SEQUENCE [LARGE SCALE GENOMIC DNA]</scope>
    <source>
        <strain evidence="1 2">LG61</strain>
    </source>
</reference>
<proteinExistence type="predicted"/>
<evidence type="ECO:0000313" key="2">
    <source>
        <dbReference type="Proteomes" id="UP000239239"/>
    </source>
</evidence>
<sequence>MASDNPFSGLRERMLDLYHKTEMNQFREPVFSEHFKGATLNGSVIYRASLKFQSDTILEDQRAHLQGLFLAYLEDQASSIYKEYFDKKFGSGPNTTTRSLLDQFESKNDASLEKIRAVLDKCITENKEEDYWFTNAVRGILLTNAFAISESSSESYQSELEQRISKLIPPPGNTNEEEQQKIYSP</sequence>
<organism evidence="1 2">
    <name type="scientific">Legionella pneumophila</name>
    <dbReference type="NCBI Taxonomy" id="446"/>
    <lineage>
        <taxon>Bacteria</taxon>
        <taxon>Pseudomonadati</taxon>
        <taxon>Pseudomonadota</taxon>
        <taxon>Gammaproteobacteria</taxon>
        <taxon>Legionellales</taxon>
        <taxon>Legionellaceae</taxon>
        <taxon>Legionella</taxon>
    </lineage>
</organism>
<comment type="caution">
    <text evidence="1">The sequence shown here is derived from an EMBL/GenBank/DDBJ whole genome shotgun (WGS) entry which is preliminary data.</text>
</comment>
<accession>A0A2S6F023</accession>
<dbReference type="EMBL" id="PQWY01000011">
    <property type="protein sequence ID" value="PPK30779.1"/>
    <property type="molecule type" value="Genomic_DNA"/>
</dbReference>
<dbReference type="AlphaFoldDB" id="A0A2S6F023"/>
<dbReference type="Proteomes" id="UP000239239">
    <property type="component" value="Unassembled WGS sequence"/>
</dbReference>
<evidence type="ECO:0000313" key="1">
    <source>
        <dbReference type="EMBL" id="PPK30779.1"/>
    </source>
</evidence>